<dbReference type="Pfam" id="PF04214">
    <property type="entry name" value="DUF411"/>
    <property type="match status" value="1"/>
</dbReference>
<comment type="caution">
    <text evidence="2">The sequence shown here is derived from an EMBL/GenBank/DDBJ whole genome shotgun (WGS) entry which is preliminary data.</text>
</comment>
<name>A0A2W4TQS2_9CYAN</name>
<evidence type="ECO:0000313" key="2">
    <source>
        <dbReference type="EMBL" id="PZO09994.1"/>
    </source>
</evidence>
<evidence type="ECO:0000313" key="3">
    <source>
        <dbReference type="Proteomes" id="UP000249354"/>
    </source>
</evidence>
<gene>
    <name evidence="2" type="ORF">DCF25_21075</name>
</gene>
<dbReference type="AlphaFoldDB" id="A0A2W4TQS2"/>
<dbReference type="PROSITE" id="PS51257">
    <property type="entry name" value="PROKAR_LIPOPROTEIN"/>
    <property type="match status" value="1"/>
</dbReference>
<sequence length="173" mass="18436">MRRRFSKPKVFAFGLAAASLVFAGCTATIDSGASTTSSWEEAVGVETALVSEITVFWSPTCGCCGQWIEHAKAAGFQVKDEITEDMSVIKQTYGVPPSLTSRHTTVVGDYVVEGHIPAEDVQRLLTEKPDVAGIAVPGMPIGSPGMESGDYTELYTVFSFTESGETTAFAEHS</sequence>
<organism evidence="2 3">
    <name type="scientific">Leptolyngbya foveolarum</name>
    <dbReference type="NCBI Taxonomy" id="47253"/>
    <lineage>
        <taxon>Bacteria</taxon>
        <taxon>Bacillati</taxon>
        <taxon>Cyanobacteriota</taxon>
        <taxon>Cyanophyceae</taxon>
        <taxon>Leptolyngbyales</taxon>
        <taxon>Leptolyngbyaceae</taxon>
        <taxon>Leptolyngbya group</taxon>
        <taxon>Leptolyngbya</taxon>
    </lineage>
</organism>
<dbReference type="Proteomes" id="UP000249354">
    <property type="component" value="Unassembled WGS sequence"/>
</dbReference>
<evidence type="ECO:0000256" key="1">
    <source>
        <dbReference type="SAM" id="SignalP"/>
    </source>
</evidence>
<reference evidence="3" key="1">
    <citation type="submission" date="2018-04" db="EMBL/GenBank/DDBJ databases">
        <authorList>
            <person name="Cornet L."/>
        </authorList>
    </citation>
    <scope>NUCLEOTIDE SEQUENCE [LARGE SCALE GENOMIC DNA]</scope>
</reference>
<reference evidence="2 3" key="2">
    <citation type="submission" date="2018-06" db="EMBL/GenBank/DDBJ databases">
        <title>Metagenomic assembly of (sub)arctic Cyanobacteria and their associated microbiome from non-axenic cultures.</title>
        <authorList>
            <person name="Baurain D."/>
        </authorList>
    </citation>
    <scope>NUCLEOTIDE SEQUENCE [LARGE SCALE GENOMIC DNA]</scope>
    <source>
        <strain evidence="2">ULC129bin1</strain>
    </source>
</reference>
<accession>A0A2W4TQS2</accession>
<dbReference type="SUPFAM" id="SSF52833">
    <property type="entry name" value="Thioredoxin-like"/>
    <property type="match status" value="1"/>
</dbReference>
<feature type="chain" id="PRO_5016097653" evidence="1">
    <location>
        <begin position="24"/>
        <end position="173"/>
    </location>
</feature>
<dbReference type="EMBL" id="QBMC01000230">
    <property type="protein sequence ID" value="PZO09994.1"/>
    <property type="molecule type" value="Genomic_DNA"/>
</dbReference>
<dbReference type="InterPro" id="IPR007332">
    <property type="entry name" value="DUF411"/>
</dbReference>
<feature type="signal peptide" evidence="1">
    <location>
        <begin position="1"/>
        <end position="23"/>
    </location>
</feature>
<keyword evidence="1" id="KW-0732">Signal</keyword>
<proteinExistence type="predicted"/>
<protein>
    <submittedName>
        <fullName evidence="2">Metal-binding protein</fullName>
    </submittedName>
</protein>
<dbReference type="InterPro" id="IPR036249">
    <property type="entry name" value="Thioredoxin-like_sf"/>
</dbReference>